<comment type="cofactor">
    <cofactor evidence="1">
        <name>Fe(2+)</name>
        <dbReference type="ChEBI" id="CHEBI:29033"/>
    </cofactor>
</comment>
<accession>A0A0V0ZYT4</accession>
<keyword evidence="7" id="KW-0408">Iron</keyword>
<feature type="domain" description="JmjC" evidence="13">
    <location>
        <begin position="104"/>
        <end position="225"/>
    </location>
</feature>
<dbReference type="GO" id="GO:0006909">
    <property type="term" value="P:phagocytosis"/>
    <property type="evidence" value="ECO:0007669"/>
    <property type="project" value="TreeGrafter"/>
</dbReference>
<evidence type="ECO:0000256" key="4">
    <source>
        <dbReference type="ARBA" id="ARBA00022853"/>
    </source>
</evidence>
<dbReference type="OrthoDB" id="424465at2759"/>
<evidence type="ECO:0000313" key="14">
    <source>
        <dbReference type="EMBL" id="KRY17492.1"/>
    </source>
</evidence>
<dbReference type="SUPFAM" id="SSF51197">
    <property type="entry name" value="Clavaminate synthase-like"/>
    <property type="match status" value="1"/>
</dbReference>
<dbReference type="PANTHER" id="PTHR12480:SF32">
    <property type="entry name" value="BIFUNCTIONAL ARGININE DEMETHYLASE AND LYSYL-HYDROXYLASE JMJD6"/>
    <property type="match status" value="1"/>
</dbReference>
<keyword evidence="12" id="KW-1133">Transmembrane helix</keyword>
<dbReference type="PANTHER" id="PTHR12480">
    <property type="entry name" value="ARGININE DEMETHYLASE AND LYSYL-HYDROXYLASE JMJD"/>
    <property type="match status" value="1"/>
</dbReference>
<evidence type="ECO:0000256" key="3">
    <source>
        <dbReference type="ARBA" id="ARBA00022723"/>
    </source>
</evidence>
<keyword evidence="12" id="KW-0472">Membrane</keyword>
<keyword evidence="8" id="KW-0805">Transcription regulation</keyword>
<dbReference type="InterPro" id="IPR003347">
    <property type="entry name" value="JmjC_dom"/>
</dbReference>
<gene>
    <name evidence="14" type="primary">RpL32</name>
    <name evidence="14" type="ORF">T12_13190</name>
</gene>
<feature type="transmembrane region" description="Helical" evidence="12">
    <location>
        <begin position="137"/>
        <end position="159"/>
    </location>
</feature>
<keyword evidence="6" id="KW-0560">Oxidoreductase</keyword>
<keyword evidence="14" id="KW-0808">Transferase</keyword>
<dbReference type="GO" id="GO:0008168">
    <property type="term" value="F:methyltransferase activity"/>
    <property type="evidence" value="ECO:0007669"/>
    <property type="project" value="UniProtKB-KW"/>
</dbReference>
<comment type="caution">
    <text evidence="14">The sequence shown here is derived from an EMBL/GenBank/DDBJ whole genome shotgun (WGS) entry which is preliminary data.</text>
</comment>
<dbReference type="Proteomes" id="UP000054783">
    <property type="component" value="Unassembled WGS sequence"/>
</dbReference>
<evidence type="ECO:0000256" key="12">
    <source>
        <dbReference type="SAM" id="Phobius"/>
    </source>
</evidence>
<keyword evidence="15" id="KW-1185">Reference proteome</keyword>
<evidence type="ECO:0000256" key="9">
    <source>
        <dbReference type="ARBA" id="ARBA00023163"/>
    </source>
</evidence>
<evidence type="ECO:0000256" key="1">
    <source>
        <dbReference type="ARBA" id="ARBA00001954"/>
    </source>
</evidence>
<keyword evidence="14" id="KW-0489">Methyltransferase</keyword>
<dbReference type="GO" id="GO:0005737">
    <property type="term" value="C:cytoplasm"/>
    <property type="evidence" value="ECO:0007669"/>
    <property type="project" value="TreeGrafter"/>
</dbReference>
<dbReference type="GO" id="GO:0046872">
    <property type="term" value="F:metal ion binding"/>
    <property type="evidence" value="ECO:0007669"/>
    <property type="project" value="UniProtKB-KW"/>
</dbReference>
<evidence type="ECO:0000256" key="11">
    <source>
        <dbReference type="ARBA" id="ARBA00038068"/>
    </source>
</evidence>
<dbReference type="STRING" id="990121.A0A0V0ZYT4"/>
<keyword evidence="10" id="KW-0539">Nucleus</keyword>
<evidence type="ECO:0000256" key="2">
    <source>
        <dbReference type="ARBA" id="ARBA00004123"/>
    </source>
</evidence>
<dbReference type="Pfam" id="PF02373">
    <property type="entry name" value="JmjC"/>
    <property type="match status" value="1"/>
</dbReference>
<keyword evidence="3" id="KW-0479">Metal-binding</keyword>
<dbReference type="AlphaFoldDB" id="A0A0V0ZYT4"/>
<reference evidence="14 15" key="1">
    <citation type="submission" date="2015-01" db="EMBL/GenBank/DDBJ databases">
        <title>Evolution of Trichinella species and genotypes.</title>
        <authorList>
            <person name="Korhonen P.K."/>
            <person name="Edoardo P."/>
            <person name="Giuseppe L.R."/>
            <person name="Gasser R.B."/>
        </authorList>
    </citation>
    <scope>NUCLEOTIDE SEQUENCE [LARGE SCALE GENOMIC DNA]</scope>
    <source>
        <strain evidence="14">ISS2496</strain>
    </source>
</reference>
<evidence type="ECO:0000256" key="10">
    <source>
        <dbReference type="ARBA" id="ARBA00023242"/>
    </source>
</evidence>
<name>A0A0V0ZYT4_9BILA</name>
<organism evidence="14 15">
    <name type="scientific">Trichinella patagoniensis</name>
    <dbReference type="NCBI Taxonomy" id="990121"/>
    <lineage>
        <taxon>Eukaryota</taxon>
        <taxon>Metazoa</taxon>
        <taxon>Ecdysozoa</taxon>
        <taxon>Nematoda</taxon>
        <taxon>Enoplea</taxon>
        <taxon>Dorylaimia</taxon>
        <taxon>Trichinellida</taxon>
        <taxon>Trichinellidae</taxon>
        <taxon>Trichinella</taxon>
    </lineage>
</organism>
<evidence type="ECO:0000256" key="5">
    <source>
        <dbReference type="ARBA" id="ARBA00022964"/>
    </source>
</evidence>
<sequence>MEKKLHKRIDDVQAKTCLFRRFVLRYEIKSYPVVITNLQCGWAAHEKCTVEKLLRKYSKQFFKCSEDDDCYSVKIKMKYFSEYIKGQNDGSPLCIFDSTFGERKKCNKLLNGYSVPKFFEDNLFRHAGEKRPLPNRWFVMGTHAWNALVFIISVGVWFLPDPPENLVKLKPSDGVEVLQKPGETIFMPGRWWHVVLNLHFPVAVTHKITTLLVIYQSHGNAKIFRSRPKLAAINAGIGC</sequence>
<comment type="similarity">
    <text evidence="11">Belongs to the JMJD6 family.</text>
</comment>
<evidence type="ECO:0000256" key="7">
    <source>
        <dbReference type="ARBA" id="ARBA00023004"/>
    </source>
</evidence>
<keyword evidence="12" id="KW-0812">Transmembrane</keyword>
<dbReference type="Gene3D" id="2.60.120.650">
    <property type="entry name" value="Cupin"/>
    <property type="match status" value="2"/>
</dbReference>
<proteinExistence type="inferred from homology"/>
<evidence type="ECO:0000313" key="15">
    <source>
        <dbReference type="Proteomes" id="UP000054783"/>
    </source>
</evidence>
<dbReference type="GO" id="GO:0106140">
    <property type="term" value="F:P-TEFb complex binding"/>
    <property type="evidence" value="ECO:0007669"/>
    <property type="project" value="TreeGrafter"/>
</dbReference>
<dbReference type="GO" id="GO:0033749">
    <property type="term" value="F:histone H4R3 demethylase activity"/>
    <property type="evidence" value="ECO:0007669"/>
    <property type="project" value="TreeGrafter"/>
</dbReference>
<evidence type="ECO:0000259" key="13">
    <source>
        <dbReference type="SMART" id="SM00558"/>
    </source>
</evidence>
<keyword evidence="5" id="KW-0223">Dioxygenase</keyword>
<keyword evidence="9" id="KW-0804">Transcription</keyword>
<dbReference type="InterPro" id="IPR050910">
    <property type="entry name" value="JMJD6_ArgDemeth/LysHydrox"/>
</dbReference>
<protein>
    <submittedName>
        <fullName evidence="14">Bifunctional arginine demethylase and lysyl-hydroxylase JMJD6</fullName>
    </submittedName>
</protein>
<keyword evidence="4" id="KW-0156">Chromatin regulator</keyword>
<dbReference type="SMART" id="SM00558">
    <property type="entry name" value="JmjC"/>
    <property type="match status" value="1"/>
</dbReference>
<evidence type="ECO:0000256" key="8">
    <source>
        <dbReference type="ARBA" id="ARBA00023015"/>
    </source>
</evidence>
<dbReference type="GO" id="GO:0032259">
    <property type="term" value="P:methylation"/>
    <property type="evidence" value="ECO:0007669"/>
    <property type="project" value="UniProtKB-KW"/>
</dbReference>
<dbReference type="GO" id="GO:0005634">
    <property type="term" value="C:nucleus"/>
    <property type="evidence" value="ECO:0007669"/>
    <property type="project" value="UniProtKB-SubCell"/>
</dbReference>
<dbReference type="EMBL" id="JYDQ01000061">
    <property type="protein sequence ID" value="KRY17492.1"/>
    <property type="molecule type" value="Genomic_DNA"/>
</dbReference>
<evidence type="ECO:0000256" key="6">
    <source>
        <dbReference type="ARBA" id="ARBA00023002"/>
    </source>
</evidence>
<comment type="subcellular location">
    <subcellularLocation>
        <location evidence="2">Nucleus</location>
    </subcellularLocation>
</comment>
<feature type="transmembrane region" description="Helical" evidence="12">
    <location>
        <begin position="191"/>
        <end position="215"/>
    </location>
</feature>